<evidence type="ECO:0000313" key="3">
    <source>
        <dbReference type="EMBL" id="GIJ08395.1"/>
    </source>
</evidence>
<comment type="caution">
    <text evidence="3">The sequence shown here is derived from an EMBL/GenBank/DDBJ whole genome shotgun (WGS) entry which is preliminary data.</text>
</comment>
<dbReference type="RefSeq" id="WP_204003200.1">
    <property type="nucleotide sequence ID" value="NZ_BOOZ01000006.1"/>
</dbReference>
<gene>
    <name evidence="3" type="ORF">Van01_16090</name>
</gene>
<keyword evidence="4" id="KW-1185">Reference proteome</keyword>
<sequence>MEAPRPVGRRSGQRVAAGALLVLATVVTFWQVDLRRHQDQQFLAVARPVPAGAVISDVDLRVVRVANPSGLALVEADRRDEVVGRTAAVPLSIGGLVVSTQVGPPAWPPAGQALIAVQVGAGRAPAGISAGTTVVILVTAAQPDTSPDHDTRVRAVGTVVSVAGTDQVGGQVVTLLLAAQDGEAVASATGDVALVQIGAGQ</sequence>
<keyword evidence="1" id="KW-0472">Membrane</keyword>
<evidence type="ECO:0000256" key="1">
    <source>
        <dbReference type="SAM" id="Phobius"/>
    </source>
</evidence>
<keyword evidence="1" id="KW-1133">Transmembrane helix</keyword>
<accession>A0ABQ4HRY7</accession>
<dbReference type="Proteomes" id="UP000647017">
    <property type="component" value="Unassembled WGS sequence"/>
</dbReference>
<dbReference type="Pfam" id="PF08666">
    <property type="entry name" value="SAF"/>
    <property type="match status" value="1"/>
</dbReference>
<name>A0ABQ4HRY7_9ACTN</name>
<dbReference type="InterPro" id="IPR013974">
    <property type="entry name" value="SAF"/>
</dbReference>
<reference evidence="3 4" key="1">
    <citation type="submission" date="2021-01" db="EMBL/GenBank/DDBJ databases">
        <title>Whole genome shotgun sequence of Verrucosispora andamanensis NBRC 109075.</title>
        <authorList>
            <person name="Komaki H."/>
            <person name="Tamura T."/>
        </authorList>
    </citation>
    <scope>NUCLEOTIDE SEQUENCE [LARGE SCALE GENOMIC DNA]</scope>
    <source>
        <strain evidence="3 4">NBRC 109075</strain>
    </source>
</reference>
<proteinExistence type="predicted"/>
<feature type="transmembrane region" description="Helical" evidence="1">
    <location>
        <begin position="12"/>
        <end position="32"/>
    </location>
</feature>
<dbReference type="EMBL" id="BOOZ01000006">
    <property type="protein sequence ID" value="GIJ08395.1"/>
    <property type="molecule type" value="Genomic_DNA"/>
</dbReference>
<evidence type="ECO:0000259" key="2">
    <source>
        <dbReference type="Pfam" id="PF08666"/>
    </source>
</evidence>
<protein>
    <recommendedName>
        <fullName evidence="2">SAF domain-containing protein</fullName>
    </recommendedName>
</protein>
<keyword evidence="1" id="KW-0812">Transmembrane</keyword>
<organism evidence="3 4">
    <name type="scientific">Micromonospora andamanensis</name>
    <dbReference type="NCBI Taxonomy" id="1287068"/>
    <lineage>
        <taxon>Bacteria</taxon>
        <taxon>Bacillati</taxon>
        <taxon>Actinomycetota</taxon>
        <taxon>Actinomycetes</taxon>
        <taxon>Micromonosporales</taxon>
        <taxon>Micromonosporaceae</taxon>
        <taxon>Micromonospora</taxon>
    </lineage>
</organism>
<feature type="domain" description="SAF" evidence="2">
    <location>
        <begin position="43"/>
        <end position="97"/>
    </location>
</feature>
<evidence type="ECO:0000313" key="4">
    <source>
        <dbReference type="Proteomes" id="UP000647017"/>
    </source>
</evidence>